<evidence type="ECO:0000256" key="1">
    <source>
        <dbReference type="ARBA" id="ARBA00023242"/>
    </source>
</evidence>
<feature type="domain" description="Xylanolytic transcriptional activator regulatory" evidence="3">
    <location>
        <begin position="158"/>
        <end position="318"/>
    </location>
</feature>
<evidence type="ECO:0000313" key="4">
    <source>
        <dbReference type="EMBL" id="ORY39147.1"/>
    </source>
</evidence>
<comment type="caution">
    <text evidence="4">The sequence shown here is derived from an EMBL/GenBank/DDBJ whole genome shotgun (WGS) entry which is preliminary data.</text>
</comment>
<evidence type="ECO:0000313" key="5">
    <source>
        <dbReference type="Proteomes" id="UP000193642"/>
    </source>
</evidence>
<dbReference type="Pfam" id="PF04082">
    <property type="entry name" value="Fungal_trans"/>
    <property type="match status" value="1"/>
</dbReference>
<dbReference type="InterPro" id="IPR007219">
    <property type="entry name" value="XnlR_reg_dom"/>
</dbReference>
<dbReference type="GO" id="GO:0003677">
    <property type="term" value="F:DNA binding"/>
    <property type="evidence" value="ECO:0007669"/>
    <property type="project" value="InterPro"/>
</dbReference>
<dbReference type="AlphaFoldDB" id="A0A1Y2BWW8"/>
<dbReference type="Proteomes" id="UP000193642">
    <property type="component" value="Unassembled WGS sequence"/>
</dbReference>
<accession>A0A1Y2BWW8</accession>
<keyword evidence="5" id="KW-1185">Reference proteome</keyword>
<protein>
    <recommendedName>
        <fullName evidence="3">Xylanolytic transcriptional activator regulatory domain-containing protein</fullName>
    </recommendedName>
</protein>
<feature type="region of interest" description="Disordered" evidence="2">
    <location>
        <begin position="19"/>
        <end position="40"/>
    </location>
</feature>
<dbReference type="GO" id="GO:0006351">
    <property type="term" value="P:DNA-templated transcription"/>
    <property type="evidence" value="ECO:0007669"/>
    <property type="project" value="InterPro"/>
</dbReference>
<evidence type="ECO:0000259" key="3">
    <source>
        <dbReference type="Pfam" id="PF04082"/>
    </source>
</evidence>
<dbReference type="GO" id="GO:0008270">
    <property type="term" value="F:zinc ion binding"/>
    <property type="evidence" value="ECO:0007669"/>
    <property type="project" value="InterPro"/>
</dbReference>
<dbReference type="CDD" id="cd12148">
    <property type="entry name" value="fungal_TF_MHR"/>
    <property type="match status" value="1"/>
</dbReference>
<reference evidence="4 5" key="1">
    <citation type="submission" date="2016-07" db="EMBL/GenBank/DDBJ databases">
        <title>Pervasive Adenine N6-methylation of Active Genes in Fungi.</title>
        <authorList>
            <consortium name="DOE Joint Genome Institute"/>
            <person name="Mondo S.J."/>
            <person name="Dannebaum R.O."/>
            <person name="Kuo R.C."/>
            <person name="Labutti K."/>
            <person name="Haridas S."/>
            <person name="Kuo A."/>
            <person name="Salamov A."/>
            <person name="Ahrendt S.R."/>
            <person name="Lipzen A."/>
            <person name="Sullivan W."/>
            <person name="Andreopoulos W.B."/>
            <person name="Clum A."/>
            <person name="Lindquist E."/>
            <person name="Daum C."/>
            <person name="Ramamoorthy G.K."/>
            <person name="Gryganskyi A."/>
            <person name="Culley D."/>
            <person name="Magnuson J.K."/>
            <person name="James T.Y."/>
            <person name="O'Malley M.A."/>
            <person name="Stajich J.E."/>
            <person name="Spatafora J.W."/>
            <person name="Visel A."/>
            <person name="Grigoriev I.V."/>
        </authorList>
    </citation>
    <scope>NUCLEOTIDE SEQUENCE [LARGE SCALE GENOMIC DNA]</scope>
    <source>
        <strain evidence="4 5">JEL800</strain>
    </source>
</reference>
<dbReference type="OrthoDB" id="2108015at2759"/>
<keyword evidence="1" id="KW-0539">Nucleus</keyword>
<name>A0A1Y2BWW8_9FUNG</name>
<evidence type="ECO:0000256" key="2">
    <source>
        <dbReference type="SAM" id="MobiDB-lite"/>
    </source>
</evidence>
<proteinExistence type="predicted"/>
<dbReference type="EMBL" id="MCGO01000041">
    <property type="protein sequence ID" value="ORY39147.1"/>
    <property type="molecule type" value="Genomic_DNA"/>
</dbReference>
<organism evidence="4 5">
    <name type="scientific">Rhizoclosmatium globosum</name>
    <dbReference type="NCBI Taxonomy" id="329046"/>
    <lineage>
        <taxon>Eukaryota</taxon>
        <taxon>Fungi</taxon>
        <taxon>Fungi incertae sedis</taxon>
        <taxon>Chytridiomycota</taxon>
        <taxon>Chytridiomycota incertae sedis</taxon>
        <taxon>Chytridiomycetes</taxon>
        <taxon>Chytridiales</taxon>
        <taxon>Chytriomycetaceae</taxon>
        <taxon>Rhizoclosmatium</taxon>
    </lineage>
</organism>
<feature type="compositionally biased region" description="Low complexity" evidence="2">
    <location>
        <begin position="23"/>
        <end position="33"/>
    </location>
</feature>
<sequence length="324" mass="37342">MLLEQWLLKPGIEGSASPFDLTSSSLSPKSSVSSPPPPTLVQHSNNALISEWLMKPISYPPLFPPEPGSLDIQPVFTRLDPTIAFGLQTRLNKYMAAMERPLISREEPMWDMEDPDLMPTLNDWILCHRMMTDDGKTNPISGEYDAEAFLFEFYQLPPVLRLTRCAIAATYHLTQTEAFEYYRRARKAFSKAGSEPSLELIRAYIAVNGFAMNMLGQPLVGLQFLKLAVTMIRDIKLYIDPDDSPWLDYLNLTERQKEDRRRAFWQVYFYYVWHQTICNDSDYIDIELSCDKIKAQTHLSQCFEQSQHEKITVQLLDLLQKLSA</sequence>
<gene>
    <name evidence="4" type="ORF">BCR33DRAFT_418788</name>
</gene>